<dbReference type="PANTHER" id="PTHR47328">
    <property type="match status" value="1"/>
</dbReference>
<evidence type="ECO:0000313" key="2">
    <source>
        <dbReference type="Proteomes" id="UP000027746"/>
    </source>
</evidence>
<gene>
    <name evidence="1" type="ORF">SUH3_05450</name>
</gene>
<dbReference type="RefSeq" id="WP_037929036.1">
    <property type="nucleotide sequence ID" value="NZ_CP054600.1"/>
</dbReference>
<organism evidence="1 2">
    <name type="scientific">Pseudosulfitobacter pseudonitzschiae</name>
    <dbReference type="NCBI Taxonomy" id="1402135"/>
    <lineage>
        <taxon>Bacteria</taxon>
        <taxon>Pseudomonadati</taxon>
        <taxon>Pseudomonadota</taxon>
        <taxon>Alphaproteobacteria</taxon>
        <taxon>Rhodobacterales</taxon>
        <taxon>Roseobacteraceae</taxon>
        <taxon>Pseudosulfitobacter</taxon>
    </lineage>
</organism>
<dbReference type="PANTHER" id="PTHR47328:SF1">
    <property type="entry name" value="RUTC FAMILY PROTEIN YOAB"/>
    <property type="match status" value="1"/>
</dbReference>
<accession>A0A073IYG4</accession>
<dbReference type="EMBL" id="JAMD01000011">
    <property type="protein sequence ID" value="KEJ94655.1"/>
    <property type="molecule type" value="Genomic_DNA"/>
</dbReference>
<dbReference type="OrthoDB" id="9803101at2"/>
<evidence type="ECO:0000313" key="1">
    <source>
        <dbReference type="EMBL" id="KEJ94655.1"/>
    </source>
</evidence>
<dbReference type="InterPro" id="IPR006175">
    <property type="entry name" value="YjgF/YER057c/UK114"/>
</dbReference>
<reference evidence="1 2" key="1">
    <citation type="submission" date="2014-01" db="EMBL/GenBank/DDBJ databases">
        <title>Sulfitobacter sp. H3 (MCCC 1A00686) Genome Sequencing.</title>
        <authorList>
            <person name="Lai Q."/>
            <person name="Hong Z."/>
        </authorList>
    </citation>
    <scope>NUCLEOTIDE SEQUENCE [LARGE SCALE GENOMIC DNA]</scope>
    <source>
        <strain evidence="1 2">H3</strain>
    </source>
</reference>
<protein>
    <submittedName>
        <fullName evidence="1">Endoribonuclease</fullName>
    </submittedName>
</protein>
<dbReference type="CDD" id="cd06150">
    <property type="entry name" value="YjgF_YER057c_UK114_like_2"/>
    <property type="match status" value="1"/>
</dbReference>
<dbReference type="AlphaFoldDB" id="A0A073IYG4"/>
<dbReference type="GeneID" id="68871906"/>
<keyword evidence="2" id="KW-1185">Reference proteome</keyword>
<proteinExistence type="predicted"/>
<dbReference type="InterPro" id="IPR035959">
    <property type="entry name" value="RutC-like_sf"/>
</dbReference>
<dbReference type="Proteomes" id="UP000027746">
    <property type="component" value="Unassembled WGS sequence"/>
</dbReference>
<dbReference type="SUPFAM" id="SSF55298">
    <property type="entry name" value="YjgF-like"/>
    <property type="match status" value="1"/>
</dbReference>
<dbReference type="Gene3D" id="3.30.1330.40">
    <property type="entry name" value="RutC-like"/>
    <property type="match status" value="1"/>
</dbReference>
<dbReference type="Pfam" id="PF01042">
    <property type="entry name" value="Ribonuc_L-PSP"/>
    <property type="match status" value="1"/>
</dbReference>
<comment type="caution">
    <text evidence="1">The sequence shown here is derived from an EMBL/GenBank/DDBJ whole genome shotgun (WGS) entry which is preliminary data.</text>
</comment>
<dbReference type="InterPro" id="IPR035709">
    <property type="entry name" value="YoaB-like"/>
</dbReference>
<sequence length="116" mass="12678">MATIERHHSNHRMSQIVTHGDMVYLAGQVAAPGDSVTEQTKGILEQIDTLLAEVGSDKEQILQAIIWLADMSDFAEMNAVWDAWVPQGHTPARACGGAPLATPEYKVEIIVTAVRR</sequence>
<name>A0A073IYG4_9RHOB</name>